<dbReference type="AlphaFoldDB" id="A0A840N4M0"/>
<accession>A0A840N4M0</accession>
<protein>
    <submittedName>
        <fullName evidence="2">Uncharacterized protein</fullName>
    </submittedName>
</protein>
<keyword evidence="1" id="KW-0732">Signal</keyword>
<dbReference type="RefSeq" id="WP_184083712.1">
    <property type="nucleotide sequence ID" value="NZ_JACHIJ010000002.1"/>
</dbReference>
<evidence type="ECO:0000256" key="1">
    <source>
        <dbReference type="SAM" id="SignalP"/>
    </source>
</evidence>
<organism evidence="2 3">
    <name type="scientific">Afipia massiliensis</name>
    <dbReference type="NCBI Taxonomy" id="211460"/>
    <lineage>
        <taxon>Bacteria</taxon>
        <taxon>Pseudomonadati</taxon>
        <taxon>Pseudomonadota</taxon>
        <taxon>Alphaproteobacteria</taxon>
        <taxon>Hyphomicrobiales</taxon>
        <taxon>Nitrobacteraceae</taxon>
        <taxon>Afipia</taxon>
    </lineage>
</organism>
<evidence type="ECO:0000313" key="3">
    <source>
        <dbReference type="Proteomes" id="UP000521227"/>
    </source>
</evidence>
<dbReference type="EMBL" id="JACHIJ010000002">
    <property type="protein sequence ID" value="MBB5051676.1"/>
    <property type="molecule type" value="Genomic_DNA"/>
</dbReference>
<comment type="caution">
    <text evidence="2">The sequence shown here is derived from an EMBL/GenBank/DDBJ whole genome shotgun (WGS) entry which is preliminary data.</text>
</comment>
<dbReference type="Proteomes" id="UP000521227">
    <property type="component" value="Unassembled WGS sequence"/>
</dbReference>
<evidence type="ECO:0000313" key="2">
    <source>
        <dbReference type="EMBL" id="MBB5051676.1"/>
    </source>
</evidence>
<proteinExistence type="predicted"/>
<name>A0A840N4M0_9BRAD</name>
<sequence length="288" mass="30667">MFRSGLVAFVAFFSVTAPATGWAYEIRPKSPETAFSAKLQPDIVGLSSNIEGSKASPIFESYLRDHPGVKPETAQQKFGGTNVTYVTSMKFVSPATSNHPGESMMAVFSSPASANRAYYIARDLGFASGKQPSKAEMIERVTAKYGAPTLIGDGRMYYFYKAGKLMSVKQKYTPASALDALNAPINPKAAVALNDANGRGSCVAVLKRAQTSDKTLDKLAAETKGANCDGVVSVEISPGITPDRVSKTEFTLIDFKQIISAAKIDSDAFAAEKNEALNKTPLGNAPKL</sequence>
<gene>
    <name evidence="2" type="ORF">HNQ36_001630</name>
</gene>
<feature type="chain" id="PRO_5032420586" evidence="1">
    <location>
        <begin position="20"/>
        <end position="288"/>
    </location>
</feature>
<feature type="signal peptide" evidence="1">
    <location>
        <begin position="1"/>
        <end position="19"/>
    </location>
</feature>
<reference evidence="2 3" key="1">
    <citation type="submission" date="2020-08" db="EMBL/GenBank/DDBJ databases">
        <title>Genomic Encyclopedia of Type Strains, Phase IV (KMG-IV): sequencing the most valuable type-strain genomes for metagenomic binning, comparative biology and taxonomic classification.</title>
        <authorList>
            <person name="Goeker M."/>
        </authorList>
    </citation>
    <scope>NUCLEOTIDE SEQUENCE [LARGE SCALE GENOMIC DNA]</scope>
    <source>
        <strain evidence="2 3">DSM 17498</strain>
    </source>
</reference>